<name>A0A8H6YYD1_9AGAR</name>
<feature type="transmembrane region" description="Helical" evidence="2">
    <location>
        <begin position="16"/>
        <end position="37"/>
    </location>
</feature>
<dbReference type="Proteomes" id="UP000620124">
    <property type="component" value="Unassembled WGS sequence"/>
</dbReference>
<keyword evidence="2" id="KW-0472">Membrane</keyword>
<dbReference type="EMBL" id="JACAZI010000002">
    <property type="protein sequence ID" value="KAF7369333.1"/>
    <property type="molecule type" value="Genomic_DNA"/>
</dbReference>
<feature type="region of interest" description="Disordered" evidence="1">
    <location>
        <begin position="125"/>
        <end position="184"/>
    </location>
</feature>
<proteinExistence type="predicted"/>
<gene>
    <name evidence="3" type="ORF">MVEN_00261600</name>
</gene>
<evidence type="ECO:0000313" key="3">
    <source>
        <dbReference type="EMBL" id="KAF7369333.1"/>
    </source>
</evidence>
<keyword evidence="2" id="KW-0812">Transmembrane</keyword>
<reference evidence="3" key="1">
    <citation type="submission" date="2020-05" db="EMBL/GenBank/DDBJ databases">
        <title>Mycena genomes resolve the evolution of fungal bioluminescence.</title>
        <authorList>
            <person name="Tsai I.J."/>
        </authorList>
    </citation>
    <scope>NUCLEOTIDE SEQUENCE</scope>
    <source>
        <strain evidence="3">CCC161011</strain>
    </source>
</reference>
<evidence type="ECO:0000256" key="1">
    <source>
        <dbReference type="SAM" id="MobiDB-lite"/>
    </source>
</evidence>
<dbReference type="OrthoDB" id="3017732at2759"/>
<dbReference type="AlphaFoldDB" id="A0A8H6YYD1"/>
<feature type="compositionally biased region" description="Acidic residues" evidence="1">
    <location>
        <begin position="168"/>
        <end position="178"/>
    </location>
</feature>
<evidence type="ECO:0000256" key="2">
    <source>
        <dbReference type="SAM" id="Phobius"/>
    </source>
</evidence>
<evidence type="ECO:0000313" key="4">
    <source>
        <dbReference type="Proteomes" id="UP000620124"/>
    </source>
</evidence>
<comment type="caution">
    <text evidence="3">The sequence shown here is derived from an EMBL/GenBank/DDBJ whole genome shotgun (WGS) entry which is preliminary data.</text>
</comment>
<keyword evidence="4" id="KW-1185">Reference proteome</keyword>
<sequence>MSGATSQPPAIMTSPVFRYAVLVVLTVVVIMGAGVCYRTRSYQRRALRPGGEVIRITPSAMVPPRDWGPTPKLFDVYLHPPRKDKPESDWDEMMPISVTRGTLDASGASSMARVSIMLRMPLPEPYLPQALEPPPDDDDEQHPLPHLEIGLSDVGVLLTDAKASPNEPDSEGGGEEEGIVGIQE</sequence>
<organism evidence="3 4">
    <name type="scientific">Mycena venus</name>
    <dbReference type="NCBI Taxonomy" id="2733690"/>
    <lineage>
        <taxon>Eukaryota</taxon>
        <taxon>Fungi</taxon>
        <taxon>Dikarya</taxon>
        <taxon>Basidiomycota</taxon>
        <taxon>Agaricomycotina</taxon>
        <taxon>Agaricomycetes</taxon>
        <taxon>Agaricomycetidae</taxon>
        <taxon>Agaricales</taxon>
        <taxon>Marasmiineae</taxon>
        <taxon>Mycenaceae</taxon>
        <taxon>Mycena</taxon>
    </lineage>
</organism>
<keyword evidence="2" id="KW-1133">Transmembrane helix</keyword>
<accession>A0A8H6YYD1</accession>
<protein>
    <submittedName>
        <fullName evidence="3">Polyketide beta-ketoacyl-synthase</fullName>
    </submittedName>
</protein>